<keyword evidence="4" id="KW-1185">Reference proteome</keyword>
<evidence type="ECO:0000313" key="3">
    <source>
        <dbReference type="EMBL" id="TFD50279.1"/>
    </source>
</evidence>
<keyword evidence="2" id="KW-0560">Oxidoreductase</keyword>
<proteinExistence type="inferred from homology"/>
<dbReference type="Gene3D" id="3.40.50.720">
    <property type="entry name" value="NAD(P)-binding Rossmann-like Domain"/>
    <property type="match status" value="1"/>
</dbReference>
<dbReference type="InterPro" id="IPR036291">
    <property type="entry name" value="NAD(P)-bd_dom_sf"/>
</dbReference>
<reference evidence="3 4" key="1">
    <citation type="submission" date="2019-03" db="EMBL/GenBank/DDBJ databases">
        <title>Genomics of glacier-inhabiting Cryobacterium strains.</title>
        <authorList>
            <person name="Liu Q."/>
            <person name="Xin Y.-H."/>
        </authorList>
    </citation>
    <scope>NUCLEOTIDE SEQUENCE [LARGE SCALE GENOMIC DNA]</scope>
    <source>
        <strain evidence="3 4">Hh14</strain>
    </source>
</reference>
<dbReference type="PROSITE" id="PS00061">
    <property type="entry name" value="ADH_SHORT"/>
    <property type="match status" value="1"/>
</dbReference>
<gene>
    <name evidence="3" type="ORF">E3T55_10275</name>
</gene>
<dbReference type="GO" id="GO:0016491">
    <property type="term" value="F:oxidoreductase activity"/>
    <property type="evidence" value="ECO:0007669"/>
    <property type="project" value="UniProtKB-KW"/>
</dbReference>
<dbReference type="PANTHER" id="PTHR24321:SF8">
    <property type="entry name" value="ESTRADIOL 17-BETA-DEHYDROGENASE 8-RELATED"/>
    <property type="match status" value="1"/>
</dbReference>
<dbReference type="RefSeq" id="WP_134519476.1">
    <property type="nucleotide sequence ID" value="NZ_SOHE01000044.1"/>
</dbReference>
<dbReference type="EMBL" id="SOHE01000044">
    <property type="protein sequence ID" value="TFD50279.1"/>
    <property type="molecule type" value="Genomic_DNA"/>
</dbReference>
<dbReference type="PRINTS" id="PR00080">
    <property type="entry name" value="SDRFAMILY"/>
</dbReference>
<dbReference type="NCBIfam" id="NF005559">
    <property type="entry name" value="PRK07231.1"/>
    <property type="match status" value="1"/>
</dbReference>
<dbReference type="Pfam" id="PF13561">
    <property type="entry name" value="adh_short_C2"/>
    <property type="match status" value="1"/>
</dbReference>
<dbReference type="Proteomes" id="UP000297447">
    <property type="component" value="Unassembled WGS sequence"/>
</dbReference>
<dbReference type="OrthoDB" id="286404at2"/>
<name>A0A4R9A1I3_9MICO</name>
<dbReference type="InterPro" id="IPR002347">
    <property type="entry name" value="SDR_fam"/>
</dbReference>
<dbReference type="PRINTS" id="PR00081">
    <property type="entry name" value="GDHRDH"/>
</dbReference>
<accession>A0A4R9A1I3</accession>
<comment type="similarity">
    <text evidence="1">Belongs to the short-chain dehydrogenases/reductases (SDR) family.</text>
</comment>
<organism evidence="3 4">
    <name type="scientific">Cryobacterium frigoriphilum</name>
    <dbReference type="NCBI Taxonomy" id="1259150"/>
    <lineage>
        <taxon>Bacteria</taxon>
        <taxon>Bacillati</taxon>
        <taxon>Actinomycetota</taxon>
        <taxon>Actinomycetes</taxon>
        <taxon>Micrococcales</taxon>
        <taxon>Microbacteriaceae</taxon>
        <taxon>Cryobacterium</taxon>
    </lineage>
</organism>
<dbReference type="PANTHER" id="PTHR24321">
    <property type="entry name" value="DEHYDROGENASES, SHORT CHAIN"/>
    <property type="match status" value="1"/>
</dbReference>
<evidence type="ECO:0000313" key="4">
    <source>
        <dbReference type="Proteomes" id="UP000297447"/>
    </source>
</evidence>
<evidence type="ECO:0000256" key="2">
    <source>
        <dbReference type="ARBA" id="ARBA00023002"/>
    </source>
</evidence>
<dbReference type="SUPFAM" id="SSF51735">
    <property type="entry name" value="NAD(P)-binding Rossmann-fold domains"/>
    <property type="match status" value="1"/>
</dbReference>
<evidence type="ECO:0000256" key="1">
    <source>
        <dbReference type="ARBA" id="ARBA00006484"/>
    </source>
</evidence>
<dbReference type="FunFam" id="3.40.50.720:FF:000084">
    <property type="entry name" value="Short-chain dehydrogenase reductase"/>
    <property type="match status" value="1"/>
</dbReference>
<comment type="caution">
    <text evidence="3">The sequence shown here is derived from an EMBL/GenBank/DDBJ whole genome shotgun (WGS) entry which is preliminary data.</text>
</comment>
<dbReference type="AlphaFoldDB" id="A0A4R9A1I3"/>
<dbReference type="InterPro" id="IPR020904">
    <property type="entry name" value="Sc_DH/Rdtase_CS"/>
</dbReference>
<sequence>MARVTGKVALISGGARGMGATHARLLVKEGARVVIGDILDAEGAALATELGDSVRFIHLDVTKFEDWEAAVALAVAEFGGLDVLVNNAGIANFGPIADYTIEAWNTIIAINLTGPFLGIKAAVPEIIKSKAGSIINIASTAGIQGYEALPGYTATKFGLRGLTKSIALDLGQYNVRVNSVHPGVIKTPMTEGLDQSQNHVALHRAGEPEEVSNLILFLASDESSFSTGAEFIVDGGETAGLAHYTS</sequence>
<protein>
    <submittedName>
        <fullName evidence="3">SDR family oxidoreductase</fullName>
    </submittedName>
</protein>